<protein>
    <submittedName>
        <fullName evidence="2">Uncharacterized protein</fullName>
    </submittedName>
</protein>
<gene>
    <name evidence="2" type="ORF">ENO04_01660</name>
</gene>
<proteinExistence type="predicted"/>
<reference evidence="2" key="1">
    <citation type="journal article" date="2020" name="mSystems">
        <title>Genome- and Community-Level Interaction Insights into Carbon Utilization and Element Cycling Functions of Hydrothermarchaeota in Hydrothermal Sediment.</title>
        <authorList>
            <person name="Zhou Z."/>
            <person name="Liu Y."/>
            <person name="Xu W."/>
            <person name="Pan J."/>
            <person name="Luo Z.H."/>
            <person name="Li M."/>
        </authorList>
    </citation>
    <scope>NUCLEOTIDE SEQUENCE [LARGE SCALE GENOMIC DNA]</scope>
    <source>
        <strain evidence="2">SpSt-123</strain>
    </source>
</reference>
<keyword evidence="1" id="KW-1133">Transmembrane helix</keyword>
<sequence length="226" mass="25502">MVLNLNRKGQSSIIALVILVGVALALGIGFLLYFNSLSRESTREMQRDSLLAYELTSQLVRTIAVDDSRGDIWLLFRRLDNSNGTFFVATEVFDETGASSFLQCSNVRVYMENMENGDNLLCYKSDGSLDENECPGAHLYSSMSPEKILLRPQDTASWVNLIYYKAQRNELLPQQAVPICRLDYRAGENEIVLVSPGESAFKVRLYIGVPFQDSLYIIKTYDVSLR</sequence>
<organism evidence="2">
    <name type="scientific">Fervidicoccus fontis</name>
    <dbReference type="NCBI Taxonomy" id="683846"/>
    <lineage>
        <taxon>Archaea</taxon>
        <taxon>Thermoproteota</taxon>
        <taxon>Thermoprotei</taxon>
        <taxon>Fervidicoccales</taxon>
        <taxon>Fervidicoccaceae</taxon>
        <taxon>Fervidicoccus</taxon>
    </lineage>
</organism>
<dbReference type="AlphaFoldDB" id="A0A7C1E287"/>
<evidence type="ECO:0000313" key="2">
    <source>
        <dbReference type="EMBL" id="HDS10320.1"/>
    </source>
</evidence>
<keyword evidence="1" id="KW-0472">Membrane</keyword>
<dbReference type="EMBL" id="DSDY01000054">
    <property type="protein sequence ID" value="HDS10320.1"/>
    <property type="molecule type" value="Genomic_DNA"/>
</dbReference>
<dbReference type="InterPro" id="IPR013373">
    <property type="entry name" value="Flagellin/pilin_N_arc"/>
</dbReference>
<name>A0A7C1E287_9CREN</name>
<accession>A0A7C1E287</accession>
<evidence type="ECO:0000256" key="1">
    <source>
        <dbReference type="SAM" id="Phobius"/>
    </source>
</evidence>
<feature type="transmembrane region" description="Helical" evidence="1">
    <location>
        <begin position="12"/>
        <end position="34"/>
    </location>
</feature>
<dbReference type="NCBIfam" id="TIGR02537">
    <property type="entry name" value="arch_flag_Nterm"/>
    <property type="match status" value="1"/>
</dbReference>
<comment type="caution">
    <text evidence="2">The sequence shown here is derived from an EMBL/GenBank/DDBJ whole genome shotgun (WGS) entry which is preliminary data.</text>
</comment>
<keyword evidence="1" id="KW-0812">Transmembrane</keyword>